<dbReference type="EMBL" id="JAEPRD010000010">
    <property type="protein sequence ID" value="KAG2210951.1"/>
    <property type="molecule type" value="Genomic_DNA"/>
</dbReference>
<protein>
    <submittedName>
        <fullName evidence="2">Uncharacterized protein</fullName>
    </submittedName>
</protein>
<gene>
    <name evidence="2" type="ORF">INT47_000108</name>
</gene>
<feature type="compositionally biased region" description="Basic residues" evidence="1">
    <location>
        <begin position="248"/>
        <end position="257"/>
    </location>
</feature>
<feature type="compositionally biased region" description="Gly residues" evidence="1">
    <location>
        <begin position="176"/>
        <end position="204"/>
    </location>
</feature>
<dbReference type="AlphaFoldDB" id="A0A8H7V5J9"/>
<dbReference type="Proteomes" id="UP000603453">
    <property type="component" value="Unassembled WGS sequence"/>
</dbReference>
<evidence type="ECO:0000313" key="2">
    <source>
        <dbReference type="EMBL" id="KAG2210951.1"/>
    </source>
</evidence>
<reference evidence="2" key="1">
    <citation type="submission" date="2020-12" db="EMBL/GenBank/DDBJ databases">
        <title>Metabolic potential, ecology and presence of endohyphal bacteria is reflected in genomic diversity of Mucoromycotina.</title>
        <authorList>
            <person name="Muszewska A."/>
            <person name="Okrasinska A."/>
            <person name="Steczkiewicz K."/>
            <person name="Drgas O."/>
            <person name="Orlowska M."/>
            <person name="Perlinska-Lenart U."/>
            <person name="Aleksandrzak-Piekarczyk T."/>
            <person name="Szatraj K."/>
            <person name="Zielenkiewicz U."/>
            <person name="Pilsyk S."/>
            <person name="Malc E."/>
            <person name="Mieczkowski P."/>
            <person name="Kruszewska J.S."/>
            <person name="Biernat P."/>
            <person name="Pawlowska J."/>
        </authorList>
    </citation>
    <scope>NUCLEOTIDE SEQUENCE</scope>
    <source>
        <strain evidence="2">WA0000017839</strain>
    </source>
</reference>
<feature type="region of interest" description="Disordered" evidence="1">
    <location>
        <begin position="152"/>
        <end position="311"/>
    </location>
</feature>
<comment type="caution">
    <text evidence="2">The sequence shown here is derived from an EMBL/GenBank/DDBJ whole genome shotgun (WGS) entry which is preliminary data.</text>
</comment>
<sequence length="424" mass="45786">MSSIIQVSIYFTNEPTIEFDFLSEKLNWTNLVTLIESTRRVDSPVVLYYKKDNETESLENQSQLESLLSLPEIKGLCFYAQADLVSENVYILPGHAFARLTQFVDEHKEIVSSSHRLARWVGILASFIAEDTTDHHFDYEFKVLDTLAARKSEKMKRRQEQAENPEQDPREALFGLHGGPHGHGGPFGGRGGPFGGRGGPFGGRGGHHGAFFGGRGGPHGGEFYGRHHPRDLGESTSQSESSDDCQGRRKRHGRFGRHGSGAEEFGGRGPHGHFGPHEFGSERFGHHGPFGGFGGKHGHHGSFGPFGGHPAGAFGGHPAGIFGEGFGGKHGPFGKHGGKHGPFGKHGGHCGAEGFGGKHGPFGRHGAFAEEFGGRHGPFGKRGGKKHGRRGEKFGCCGRSGEESASEEITLCEKHHGNKQILII</sequence>
<feature type="compositionally biased region" description="Gly residues" evidence="1">
    <location>
        <begin position="211"/>
        <end position="223"/>
    </location>
</feature>
<name>A0A8H7V5J9_9FUNG</name>
<feature type="compositionally biased region" description="Basic and acidic residues" evidence="1">
    <location>
        <begin position="275"/>
        <end position="285"/>
    </location>
</feature>
<accession>A0A8H7V5J9</accession>
<organism evidence="2 3">
    <name type="scientific">Mucor saturninus</name>
    <dbReference type="NCBI Taxonomy" id="64648"/>
    <lineage>
        <taxon>Eukaryota</taxon>
        <taxon>Fungi</taxon>
        <taxon>Fungi incertae sedis</taxon>
        <taxon>Mucoromycota</taxon>
        <taxon>Mucoromycotina</taxon>
        <taxon>Mucoromycetes</taxon>
        <taxon>Mucorales</taxon>
        <taxon>Mucorineae</taxon>
        <taxon>Mucoraceae</taxon>
        <taxon>Mucor</taxon>
    </lineage>
</organism>
<keyword evidence="3" id="KW-1185">Reference proteome</keyword>
<evidence type="ECO:0000313" key="3">
    <source>
        <dbReference type="Proteomes" id="UP000603453"/>
    </source>
</evidence>
<dbReference type="OrthoDB" id="2290541at2759"/>
<proteinExistence type="predicted"/>
<evidence type="ECO:0000256" key="1">
    <source>
        <dbReference type="SAM" id="MobiDB-lite"/>
    </source>
</evidence>